<proteinExistence type="predicted"/>
<feature type="repeat" description="ANK" evidence="3">
    <location>
        <begin position="522"/>
        <end position="547"/>
    </location>
</feature>
<feature type="repeat" description="ANK" evidence="3">
    <location>
        <begin position="452"/>
        <end position="484"/>
    </location>
</feature>
<feature type="repeat" description="ANK" evidence="3">
    <location>
        <begin position="487"/>
        <end position="519"/>
    </location>
</feature>
<gene>
    <name evidence="5" type="ORF">NPX13_g9019</name>
</gene>
<dbReference type="Pfam" id="PF00023">
    <property type="entry name" value="Ank"/>
    <property type="match status" value="1"/>
</dbReference>
<dbReference type="InterPro" id="IPR036770">
    <property type="entry name" value="Ankyrin_rpt-contain_sf"/>
</dbReference>
<dbReference type="EMBL" id="JANPWZ010002106">
    <property type="protein sequence ID" value="KAJ3561252.1"/>
    <property type="molecule type" value="Genomic_DNA"/>
</dbReference>
<dbReference type="SUPFAM" id="SSF48403">
    <property type="entry name" value="Ankyrin repeat"/>
    <property type="match status" value="2"/>
</dbReference>
<keyword evidence="1" id="KW-0677">Repeat</keyword>
<evidence type="ECO:0000256" key="3">
    <source>
        <dbReference type="PROSITE-ProRule" id="PRU00023"/>
    </source>
</evidence>
<organism evidence="5 6">
    <name type="scientific">Xylaria arbuscula</name>
    <dbReference type="NCBI Taxonomy" id="114810"/>
    <lineage>
        <taxon>Eukaryota</taxon>
        <taxon>Fungi</taxon>
        <taxon>Dikarya</taxon>
        <taxon>Ascomycota</taxon>
        <taxon>Pezizomycotina</taxon>
        <taxon>Sordariomycetes</taxon>
        <taxon>Xylariomycetidae</taxon>
        <taxon>Xylariales</taxon>
        <taxon>Xylariaceae</taxon>
        <taxon>Xylaria</taxon>
    </lineage>
</organism>
<evidence type="ECO:0000256" key="4">
    <source>
        <dbReference type="SAM" id="MobiDB-lite"/>
    </source>
</evidence>
<dbReference type="SMART" id="SM00248">
    <property type="entry name" value="ANK"/>
    <property type="match status" value="10"/>
</dbReference>
<dbReference type="PANTHER" id="PTHR24198:SF165">
    <property type="entry name" value="ANKYRIN REPEAT-CONTAINING PROTEIN-RELATED"/>
    <property type="match status" value="1"/>
</dbReference>
<comment type="caution">
    <text evidence="5">The sequence shown here is derived from an EMBL/GenBank/DDBJ whole genome shotgun (WGS) entry which is preliminary data.</text>
</comment>
<sequence>MGNLDICQIFFDSHESAGSDVTSTFSPLHFACFNAHLEVVRFLITKGANVNAVANYRHFHERKEAFRILKFLHDIEDATPFDLLLCQLGWVKDQLVASCAILLINAGAKPNECAAALDNTQRGGVLLSKILNAEINPHESNSNGYTALQEVSQKEWQVEPWRESPDAIGKSPRDVVKLLLENSVTLSGNGIADAILLQDWDLVALLLEYGGDLSSTDKFGTTALEAAIRSKHVPSITRLFDITPSAYDAGSLCVAIETQQSSTVQKLLLNRRNQSVTHELEVTAIGRAAQFGHIDLLRSLLQYPPFEKAGPMPILELRPGRGPTSKMRFKVLMAFRDYPYRPYGPHLWGSPLALISTQNDNKAFEVCSMLLKNGFKPDRLTWAVAADSNNTAFVQFLLNNGQRYEKDNEHDNNQPDIQNPLVAAIERENKELAGLLLEAGFDVNDFRSSETFDTSPLQLAVQLGNFGLVRFLTEANADVNSPPAEKAGATALQMAAIRGHLGIAKYLLDLGADVNARGARYSGRTALEGAAEWGRLDILELLLSSGACTTGSGRRSAVRAVAFSLKERHYTVADFLKESLGLSEEELEEEEEDDEEEDEEEEW</sequence>
<name>A0A9W8THW1_9PEZI</name>
<keyword evidence="6" id="KW-1185">Reference proteome</keyword>
<reference evidence="5" key="1">
    <citation type="submission" date="2022-07" db="EMBL/GenBank/DDBJ databases">
        <title>Genome Sequence of Xylaria arbuscula.</title>
        <authorList>
            <person name="Buettner E."/>
        </authorList>
    </citation>
    <scope>NUCLEOTIDE SEQUENCE</scope>
    <source>
        <strain evidence="5">VT107</strain>
    </source>
</reference>
<dbReference type="AlphaFoldDB" id="A0A9W8THW1"/>
<dbReference type="PROSITE" id="PS50088">
    <property type="entry name" value="ANK_REPEAT"/>
    <property type="match status" value="4"/>
</dbReference>
<evidence type="ECO:0000313" key="5">
    <source>
        <dbReference type="EMBL" id="KAJ3561252.1"/>
    </source>
</evidence>
<feature type="repeat" description="ANK" evidence="3">
    <location>
        <begin position="23"/>
        <end position="55"/>
    </location>
</feature>
<dbReference type="PRINTS" id="PR01415">
    <property type="entry name" value="ANKYRIN"/>
</dbReference>
<feature type="compositionally biased region" description="Acidic residues" evidence="4">
    <location>
        <begin position="583"/>
        <end position="603"/>
    </location>
</feature>
<dbReference type="Gene3D" id="1.25.40.20">
    <property type="entry name" value="Ankyrin repeat-containing domain"/>
    <property type="match status" value="2"/>
</dbReference>
<dbReference type="Pfam" id="PF12796">
    <property type="entry name" value="Ank_2"/>
    <property type="match status" value="2"/>
</dbReference>
<keyword evidence="2 3" id="KW-0040">ANK repeat</keyword>
<dbReference type="VEuPathDB" id="FungiDB:F4678DRAFT_435902"/>
<evidence type="ECO:0000256" key="1">
    <source>
        <dbReference type="ARBA" id="ARBA00022737"/>
    </source>
</evidence>
<dbReference type="Proteomes" id="UP001148614">
    <property type="component" value="Unassembled WGS sequence"/>
</dbReference>
<evidence type="ECO:0000256" key="2">
    <source>
        <dbReference type="ARBA" id="ARBA00023043"/>
    </source>
</evidence>
<dbReference type="InterPro" id="IPR002110">
    <property type="entry name" value="Ankyrin_rpt"/>
</dbReference>
<dbReference type="PANTHER" id="PTHR24198">
    <property type="entry name" value="ANKYRIN REPEAT AND PROTEIN KINASE DOMAIN-CONTAINING PROTEIN"/>
    <property type="match status" value="1"/>
</dbReference>
<evidence type="ECO:0000313" key="6">
    <source>
        <dbReference type="Proteomes" id="UP001148614"/>
    </source>
</evidence>
<feature type="region of interest" description="Disordered" evidence="4">
    <location>
        <begin position="581"/>
        <end position="603"/>
    </location>
</feature>
<accession>A0A9W8THW1</accession>
<dbReference type="PROSITE" id="PS50297">
    <property type="entry name" value="ANK_REP_REGION"/>
    <property type="match status" value="4"/>
</dbReference>
<protein>
    <submittedName>
        <fullName evidence="5">Uncharacterized protein</fullName>
    </submittedName>
</protein>